<organism evidence="2">
    <name type="scientific">hydrothermal vent metagenome</name>
    <dbReference type="NCBI Taxonomy" id="652676"/>
    <lineage>
        <taxon>unclassified sequences</taxon>
        <taxon>metagenomes</taxon>
        <taxon>ecological metagenomes</taxon>
    </lineage>
</organism>
<dbReference type="SUPFAM" id="SSF51735">
    <property type="entry name" value="NAD(P)-binding Rossmann-fold domains"/>
    <property type="match status" value="1"/>
</dbReference>
<dbReference type="InterPro" id="IPR050177">
    <property type="entry name" value="Lipid_A_modif_metabolic_enz"/>
</dbReference>
<gene>
    <name evidence="2" type="ORF">MNBD_NITROSPINAE05-51</name>
</gene>
<dbReference type="AlphaFoldDB" id="A0A3B1D660"/>
<feature type="domain" description="NAD-dependent epimerase/dehydratase" evidence="1">
    <location>
        <begin position="5"/>
        <end position="213"/>
    </location>
</feature>
<evidence type="ECO:0000259" key="1">
    <source>
        <dbReference type="Pfam" id="PF01370"/>
    </source>
</evidence>
<dbReference type="InterPro" id="IPR036291">
    <property type="entry name" value="NAD(P)-bd_dom_sf"/>
</dbReference>
<protein>
    <submittedName>
        <fullName evidence="2">UDP-glucose 4-epimerase</fullName>
        <ecNumber evidence="2">5.1.3.2</ecNumber>
    </submittedName>
</protein>
<proteinExistence type="predicted"/>
<name>A0A3B1D660_9ZZZZ</name>
<dbReference type="Pfam" id="PF01370">
    <property type="entry name" value="Epimerase"/>
    <property type="match status" value="1"/>
</dbReference>
<dbReference type="PANTHER" id="PTHR43245">
    <property type="entry name" value="BIFUNCTIONAL POLYMYXIN RESISTANCE PROTEIN ARNA"/>
    <property type="match status" value="1"/>
</dbReference>
<dbReference type="Gene3D" id="3.40.50.720">
    <property type="entry name" value="NAD(P)-binding Rossmann-like Domain"/>
    <property type="match status" value="2"/>
</dbReference>
<dbReference type="EMBL" id="UOGG01000157">
    <property type="protein sequence ID" value="VAX31458.1"/>
    <property type="molecule type" value="Genomic_DNA"/>
</dbReference>
<dbReference type="PANTHER" id="PTHR43245:SF55">
    <property type="entry name" value="NAD(P)-BINDING DOMAIN-CONTAINING PROTEIN"/>
    <property type="match status" value="1"/>
</dbReference>
<dbReference type="InterPro" id="IPR001509">
    <property type="entry name" value="Epimerase_deHydtase"/>
</dbReference>
<reference evidence="2" key="1">
    <citation type="submission" date="2018-06" db="EMBL/GenBank/DDBJ databases">
        <authorList>
            <person name="Zhirakovskaya E."/>
        </authorList>
    </citation>
    <scope>NUCLEOTIDE SEQUENCE</scope>
</reference>
<dbReference type="Gene3D" id="3.90.25.10">
    <property type="entry name" value="UDP-galactose 4-epimerase, domain 1"/>
    <property type="match status" value="1"/>
</dbReference>
<accession>A0A3B1D660</accession>
<sequence length="284" mass="31449">MRIGVTGASGFIGGHLMNALQQLPDVTVSHLVRKSKNSPPTLNELKHFVKDKHLIYHLSGVNRGSDEEILCGNILATLRLLVAVKTHGSPETRIVFASSSQVYKHGKNTLKETHATEPESLYGISKKSAEDLLRLSGLPHIVLRLSNVYGPGCRPDYNSVIATFCDRAVRRLPLRVDGNGKQERDFIYIDDVVQALTLAGTKKQTTRRAVYNVSSGRVFSLRQVIGNIKRAGVNVNVEYQNGNAGISFGCDPSRFQKIYNWKPRTSLSLGIKHTLAGFEERQRS</sequence>
<evidence type="ECO:0000313" key="2">
    <source>
        <dbReference type="EMBL" id="VAX31458.1"/>
    </source>
</evidence>
<dbReference type="EC" id="5.1.3.2" evidence="2"/>
<dbReference type="GO" id="GO:0003978">
    <property type="term" value="F:UDP-glucose 4-epimerase activity"/>
    <property type="evidence" value="ECO:0007669"/>
    <property type="project" value="UniProtKB-EC"/>
</dbReference>
<keyword evidence="2" id="KW-0413">Isomerase</keyword>